<dbReference type="RefSeq" id="WP_000461074.1">
    <property type="nucleotide sequence ID" value="NC_011415.1"/>
</dbReference>
<evidence type="ECO:0000313" key="2">
    <source>
        <dbReference type="EMBL" id="BAG78099.1"/>
    </source>
</evidence>
<reference evidence="2 3" key="1">
    <citation type="journal article" date="2008" name="DNA Res.">
        <title>Complete genome sequence and comparative analysis of the wild-type commensal Escherichia coli strain SE11 isolated from a healthy adult.</title>
        <authorList>
            <person name="Oshima K."/>
            <person name="Toh H."/>
            <person name="Ogura Y."/>
            <person name="Sasamoto H."/>
            <person name="Morita H."/>
            <person name="Park S.-H."/>
            <person name="Ooka T."/>
            <person name="Iyoda S."/>
            <person name="Taylor T.D."/>
            <person name="Hayashi T."/>
            <person name="Itoh K."/>
            <person name="Hattori M."/>
        </authorList>
    </citation>
    <scope>NUCLEOTIDE SEQUENCE [LARGE SCALE GENOMIC DNA]</scope>
    <source>
        <strain evidence="2 3">SE11</strain>
    </source>
</reference>
<protein>
    <submittedName>
        <fullName evidence="2">Phage DNA circulation protein</fullName>
    </submittedName>
</protein>
<dbReference type="KEGG" id="ecy:ECSE_2575"/>
<gene>
    <name evidence="2" type="ordered locus">ECSE_2575</name>
</gene>
<dbReference type="EMBL" id="AP009240">
    <property type="protein sequence ID" value="BAG78099.1"/>
    <property type="molecule type" value="Genomic_DNA"/>
</dbReference>
<feature type="domain" description="DNA circulation N-terminal" evidence="1">
    <location>
        <begin position="23"/>
        <end position="113"/>
    </location>
</feature>
<name>A0A979GGE7_ECOSE</name>
<dbReference type="Proteomes" id="UP000008199">
    <property type="component" value="Chromosome"/>
</dbReference>
<organism evidence="2 3">
    <name type="scientific">Escherichia coli (strain SE11)</name>
    <dbReference type="NCBI Taxonomy" id="409438"/>
    <lineage>
        <taxon>Bacteria</taxon>
        <taxon>Pseudomonadati</taxon>
        <taxon>Pseudomonadota</taxon>
        <taxon>Gammaproteobacteria</taxon>
        <taxon>Enterobacterales</taxon>
        <taxon>Enterobacteriaceae</taxon>
        <taxon>Escherichia</taxon>
    </lineage>
</organism>
<evidence type="ECO:0000259" key="1">
    <source>
        <dbReference type="Pfam" id="PF07157"/>
    </source>
</evidence>
<evidence type="ECO:0000313" key="3">
    <source>
        <dbReference type="Proteomes" id="UP000008199"/>
    </source>
</evidence>
<dbReference type="InterPro" id="IPR009826">
    <property type="entry name" value="DNA_circ_N"/>
</dbReference>
<dbReference type="AlphaFoldDB" id="A0A979GGE7"/>
<sequence length="495" mass="52094">MFEDALNAVNSVRDKIGGGKKTTGKGTFRNVPFLVIEEQKQAGGRRLVKREYPLRDTGGVNDLGKKLRSRTFSICILNSNAETARDEAGALMDALDAPGSGELVHPEFGTVDVMVDSWECRTKADELNYYAFTVTVYPSLQDTAPDAETDTSTAVSAQAVAVTGSLGDTLSSVWQTVKDGTAAATAVMDAVTGVIDDICDAVDNLGITQTVSGLMGLLSAMKGSVTGLINKPAMLTSSLMGALSGVSSLCDTRTAFSTWNRLAQRFESRHASTTDRQGAITTSYSSPVAEKNIATLNYVMLAAAQTYRAEAASQALTAALDSSRQMDNAARAPALDVSVTTTGIASGASSTSSTVTQSQLQLTGITPDGGFSPVSFSDSSTATPPVFESVSDIEKTTAMLGAALDSVILTASEQGFSTDSVQLTQLRLLVVADLEKRGLQLAGSESHHLPETLPAMVALYRFTGNSRNWQRLARRNGISNPLFVPGGVSIEVINE</sequence>
<dbReference type="Pfam" id="PF07157">
    <property type="entry name" value="DNA_circ_N"/>
    <property type="match status" value="1"/>
</dbReference>
<proteinExistence type="predicted"/>
<accession>A0A979GGE7</accession>